<feature type="region of interest" description="Disordered" evidence="1">
    <location>
        <begin position="240"/>
        <end position="268"/>
    </location>
</feature>
<dbReference type="eggNOG" id="ENOG502R95Q">
    <property type="taxonomic scope" value="Eukaryota"/>
</dbReference>
<dbReference type="GeneID" id="7452942"/>
<gene>
    <name evidence="2" type="ORF">THAPSDRAFT_3011</name>
</gene>
<evidence type="ECO:0000313" key="3">
    <source>
        <dbReference type="Proteomes" id="UP000001449"/>
    </source>
</evidence>
<reference evidence="2 3" key="2">
    <citation type="journal article" date="2008" name="Nature">
        <title>The Phaeodactylum genome reveals the evolutionary history of diatom genomes.</title>
        <authorList>
            <person name="Bowler C."/>
            <person name="Allen A.E."/>
            <person name="Badger J.H."/>
            <person name="Grimwood J."/>
            <person name="Jabbari K."/>
            <person name="Kuo A."/>
            <person name="Maheswari U."/>
            <person name="Martens C."/>
            <person name="Maumus F."/>
            <person name="Otillar R.P."/>
            <person name="Rayko E."/>
            <person name="Salamov A."/>
            <person name="Vandepoele K."/>
            <person name="Beszteri B."/>
            <person name="Gruber A."/>
            <person name="Heijde M."/>
            <person name="Katinka M."/>
            <person name="Mock T."/>
            <person name="Valentin K."/>
            <person name="Verret F."/>
            <person name="Berges J.A."/>
            <person name="Brownlee C."/>
            <person name="Cadoret J.P."/>
            <person name="Chiovitti A."/>
            <person name="Choi C.J."/>
            <person name="Coesel S."/>
            <person name="De Martino A."/>
            <person name="Detter J.C."/>
            <person name="Durkin C."/>
            <person name="Falciatore A."/>
            <person name="Fournet J."/>
            <person name="Haruta M."/>
            <person name="Huysman M.J."/>
            <person name="Jenkins B.D."/>
            <person name="Jiroutova K."/>
            <person name="Jorgensen R.E."/>
            <person name="Joubert Y."/>
            <person name="Kaplan A."/>
            <person name="Kroger N."/>
            <person name="Kroth P.G."/>
            <person name="La Roche J."/>
            <person name="Lindquist E."/>
            <person name="Lommer M."/>
            <person name="Martin-Jezequel V."/>
            <person name="Lopez P.J."/>
            <person name="Lucas S."/>
            <person name="Mangogna M."/>
            <person name="McGinnis K."/>
            <person name="Medlin L.K."/>
            <person name="Montsant A."/>
            <person name="Oudot-Le Secq M.P."/>
            <person name="Napoli C."/>
            <person name="Obornik M."/>
            <person name="Parker M.S."/>
            <person name="Petit J.L."/>
            <person name="Porcel B.M."/>
            <person name="Poulsen N."/>
            <person name="Robison M."/>
            <person name="Rychlewski L."/>
            <person name="Rynearson T.A."/>
            <person name="Schmutz J."/>
            <person name="Shapiro H."/>
            <person name="Siaut M."/>
            <person name="Stanley M."/>
            <person name="Sussman M.R."/>
            <person name="Taylor A.R."/>
            <person name="Vardi A."/>
            <person name="von Dassow P."/>
            <person name="Vyverman W."/>
            <person name="Willis A."/>
            <person name="Wyrwicz L.S."/>
            <person name="Rokhsar D.S."/>
            <person name="Weissenbach J."/>
            <person name="Armbrust E.V."/>
            <person name="Green B.R."/>
            <person name="Van de Peer Y."/>
            <person name="Grigoriev I.V."/>
        </authorList>
    </citation>
    <scope>NUCLEOTIDE SEQUENCE [LARGE SCALE GENOMIC DNA]</scope>
    <source>
        <strain evidence="2 3">CCMP1335</strain>
    </source>
</reference>
<protein>
    <submittedName>
        <fullName evidence="2">Uncharacterized protein</fullName>
    </submittedName>
</protein>
<dbReference type="EMBL" id="CM000639">
    <property type="protein sequence ID" value="EED95026.1"/>
    <property type="molecule type" value="Genomic_DNA"/>
</dbReference>
<dbReference type="PANTHER" id="PTHR31245">
    <property type="entry name" value="UBIQUITIN SYSTEM COMPONENT CUE PROTEIN"/>
    <property type="match status" value="1"/>
</dbReference>
<proteinExistence type="predicted"/>
<evidence type="ECO:0000256" key="1">
    <source>
        <dbReference type="SAM" id="MobiDB-lite"/>
    </source>
</evidence>
<accession>B8BVZ9</accession>
<name>B8BVZ9_THAPS</name>
<feature type="region of interest" description="Disordered" evidence="1">
    <location>
        <begin position="18"/>
        <end position="112"/>
    </location>
</feature>
<feature type="compositionally biased region" description="Basic and acidic residues" evidence="1">
    <location>
        <begin position="259"/>
        <end position="268"/>
    </location>
</feature>
<dbReference type="AlphaFoldDB" id="B8BVZ9"/>
<feature type="compositionally biased region" description="Basic residues" evidence="1">
    <location>
        <begin position="45"/>
        <end position="95"/>
    </location>
</feature>
<feature type="compositionally biased region" description="Low complexity" evidence="1">
    <location>
        <begin position="200"/>
        <end position="220"/>
    </location>
</feature>
<evidence type="ECO:0000313" key="2">
    <source>
        <dbReference type="EMBL" id="EED95026.1"/>
    </source>
</evidence>
<keyword evidence="3" id="KW-1185">Reference proteome</keyword>
<dbReference type="Proteomes" id="UP000001449">
    <property type="component" value="Chromosome 2"/>
</dbReference>
<dbReference type="PANTHER" id="PTHR31245:SF20">
    <property type="entry name" value="F18B13.13 PROTEIN"/>
    <property type="match status" value="1"/>
</dbReference>
<dbReference type="HOGENOM" id="CLU_460456_0_0_1"/>
<dbReference type="InParanoid" id="B8BVZ9"/>
<dbReference type="KEGG" id="tps:THAPSDRAFT_3011"/>
<organism evidence="2 3">
    <name type="scientific">Thalassiosira pseudonana</name>
    <name type="common">Marine diatom</name>
    <name type="synonym">Cyclotella nana</name>
    <dbReference type="NCBI Taxonomy" id="35128"/>
    <lineage>
        <taxon>Eukaryota</taxon>
        <taxon>Sar</taxon>
        <taxon>Stramenopiles</taxon>
        <taxon>Ochrophyta</taxon>
        <taxon>Bacillariophyta</taxon>
        <taxon>Coscinodiscophyceae</taxon>
        <taxon>Thalassiosirophycidae</taxon>
        <taxon>Thalassiosirales</taxon>
        <taxon>Thalassiosiraceae</taxon>
        <taxon>Thalassiosira</taxon>
    </lineage>
</organism>
<feature type="region of interest" description="Disordered" evidence="1">
    <location>
        <begin position="200"/>
        <end position="226"/>
    </location>
</feature>
<feature type="compositionally biased region" description="Polar residues" evidence="1">
    <location>
        <begin position="503"/>
        <end position="514"/>
    </location>
</feature>
<sequence>MKERALKKDLLVEALKSSISVQQREGAVMKQRGSTWKRGGGGGRYKNKTVKKMKMNGNRGGKKKQKNKLGGKKKQKNKLGGKSSKRTKAGKKNGKSGKAGRNNNVGGKSSKATFYPTLSPNAYTDPITNIDSIDCTYSLADIEPYSFADTLSNAFTLIITNVEPGKKFSVVTIINLCAYFLTTLQRNLCYPKTLSPTTSPTFTPTLSPSFSPTLSPTTSPNEPQTNASVRYRLQSQPWLHEEEAHSGADGEDAIYPNEGGREREMSGVDWRSEARRVKAKALPSGCEFEVEQEIRQHFVTNCIAIGISRVQYVASRRTQNMKASLCLFTRSPQPQPSPQPIAPLPPFQIMIDTLQSPLTNVSVNGKRRFACSPIQDASTTSSSIHLTTNNSLATAISDDHHDANMMMMDDSHSYGFQSAKRRRKLSNDGLFGGGGMVGDSVMMKENNGWGVSPFVHSGGANGFAKRTRSPSPSPSHHKLQELRHTIEQQSSELTRLKSEKAASDQTSSQLSALHSKTENENRILKRAVAIQQERQNQLLGEVEEGRRFRVEAEERIRRLEQMNLSLQYQLQQSGIGGSGGGNDFIRFRHPDVY</sequence>
<reference evidence="2 3" key="1">
    <citation type="journal article" date="2004" name="Science">
        <title>The genome of the diatom Thalassiosira pseudonana: ecology, evolution, and metabolism.</title>
        <authorList>
            <person name="Armbrust E.V."/>
            <person name="Berges J.A."/>
            <person name="Bowler C."/>
            <person name="Green B.R."/>
            <person name="Martinez D."/>
            <person name="Putnam N.H."/>
            <person name="Zhou S."/>
            <person name="Allen A.E."/>
            <person name="Apt K.E."/>
            <person name="Bechner M."/>
            <person name="Brzezinski M.A."/>
            <person name="Chaal B.K."/>
            <person name="Chiovitti A."/>
            <person name="Davis A.K."/>
            <person name="Demarest M.S."/>
            <person name="Detter J.C."/>
            <person name="Glavina T."/>
            <person name="Goodstein D."/>
            <person name="Hadi M.Z."/>
            <person name="Hellsten U."/>
            <person name="Hildebrand M."/>
            <person name="Jenkins B.D."/>
            <person name="Jurka J."/>
            <person name="Kapitonov V.V."/>
            <person name="Kroger N."/>
            <person name="Lau W.W."/>
            <person name="Lane T.W."/>
            <person name="Larimer F.W."/>
            <person name="Lippmeier J.C."/>
            <person name="Lucas S."/>
            <person name="Medina M."/>
            <person name="Montsant A."/>
            <person name="Obornik M."/>
            <person name="Parker M.S."/>
            <person name="Palenik B."/>
            <person name="Pazour G.J."/>
            <person name="Richardson P.M."/>
            <person name="Rynearson T.A."/>
            <person name="Saito M.A."/>
            <person name="Schwartz D.C."/>
            <person name="Thamatrakoln K."/>
            <person name="Valentin K."/>
            <person name="Vardi A."/>
            <person name="Wilkerson F.P."/>
            <person name="Rokhsar D.S."/>
        </authorList>
    </citation>
    <scope>NUCLEOTIDE SEQUENCE [LARGE SCALE GENOMIC DNA]</scope>
    <source>
        <strain evidence="2 3">CCMP1335</strain>
    </source>
</reference>
<feature type="region of interest" description="Disordered" evidence="1">
    <location>
        <begin position="496"/>
        <end position="518"/>
    </location>
</feature>
<dbReference type="PaxDb" id="35128-Thaps3011"/>
<dbReference type="RefSeq" id="XP_002287583.1">
    <property type="nucleotide sequence ID" value="XM_002287547.1"/>
</dbReference>